<keyword evidence="2" id="KW-1185">Reference proteome</keyword>
<proteinExistence type="predicted"/>
<sequence>MGFISIFGNSKYINICTDSLVCGEDNQRFDDYSQIYRLDDAHVMTYTGNASDMEKVKKDASEQLQVASSYEDWLKEVTDGVAKIPYKNEREKIMVCLIGKMPNGLRMSSFSNNPDDQLDDLKLTDKGLKYMLLANFDDESGVVVGQLSESIKKYTDKSMKSRDVMLAQKELAQFVAETKPEYATTNLQTLTFK</sequence>
<dbReference type="RefSeq" id="WP_275472332.1">
    <property type="nucleotide sequence ID" value="NZ_JAPDSH010000011.1"/>
</dbReference>
<organism evidence="1 2">
    <name type="scientific">Vagococcus proximus</name>
    <dbReference type="NCBI Taxonomy" id="2991417"/>
    <lineage>
        <taxon>Bacteria</taxon>
        <taxon>Bacillati</taxon>
        <taxon>Bacillota</taxon>
        <taxon>Bacilli</taxon>
        <taxon>Lactobacillales</taxon>
        <taxon>Enterococcaceae</taxon>
        <taxon>Vagococcus</taxon>
    </lineage>
</organism>
<dbReference type="Proteomes" id="UP001147148">
    <property type="component" value="Unassembled WGS sequence"/>
</dbReference>
<name>A0ABT5X4C5_9ENTE</name>
<dbReference type="EMBL" id="JAPDSH010000011">
    <property type="protein sequence ID" value="MDF0480784.1"/>
    <property type="molecule type" value="Genomic_DNA"/>
</dbReference>
<comment type="caution">
    <text evidence="1">The sequence shown here is derived from an EMBL/GenBank/DDBJ whole genome shotgun (WGS) entry which is preliminary data.</text>
</comment>
<accession>A0ABT5X4C5</accession>
<protein>
    <submittedName>
        <fullName evidence="1">Uncharacterized protein</fullName>
    </submittedName>
</protein>
<gene>
    <name evidence="1" type="ORF">OL233_10890</name>
</gene>
<evidence type="ECO:0000313" key="1">
    <source>
        <dbReference type="EMBL" id="MDF0480784.1"/>
    </source>
</evidence>
<evidence type="ECO:0000313" key="2">
    <source>
        <dbReference type="Proteomes" id="UP001147148"/>
    </source>
</evidence>
<reference evidence="1" key="1">
    <citation type="submission" date="2022-10" db="EMBL/GenBank/DDBJ databases">
        <title>Vagococcus sp. isolated from poultry meat.</title>
        <authorList>
            <person name="Johansson P."/>
            <person name="Bjorkroth J."/>
        </authorList>
    </citation>
    <scope>NUCLEOTIDE SEQUENCE</scope>
    <source>
        <strain evidence="1">PNs007</strain>
    </source>
</reference>